<feature type="transmembrane region" description="Helical" evidence="7">
    <location>
        <begin position="318"/>
        <end position="340"/>
    </location>
</feature>
<feature type="transmembrane region" description="Helical" evidence="7">
    <location>
        <begin position="283"/>
        <end position="306"/>
    </location>
</feature>
<name>A0A7S4MSE1_9STRA</name>
<feature type="domain" description="Major facilitator superfamily (MFS) profile" evidence="8">
    <location>
        <begin position="153"/>
        <end position="499"/>
    </location>
</feature>
<keyword evidence="5 7" id="KW-1133">Transmembrane helix</keyword>
<dbReference type="InterPro" id="IPR011701">
    <property type="entry name" value="MFS"/>
</dbReference>
<feature type="transmembrane region" description="Helical" evidence="7">
    <location>
        <begin position="152"/>
        <end position="175"/>
    </location>
</feature>
<dbReference type="PANTHER" id="PTHR23506:SF23">
    <property type="entry name" value="GH10249P"/>
    <property type="match status" value="1"/>
</dbReference>
<dbReference type="AlphaFoldDB" id="A0A7S4MSE1"/>
<gene>
    <name evidence="9" type="ORF">OAUR00152_LOCUS15408</name>
</gene>
<evidence type="ECO:0000256" key="1">
    <source>
        <dbReference type="ARBA" id="ARBA00004141"/>
    </source>
</evidence>
<evidence type="ECO:0000256" key="5">
    <source>
        <dbReference type="ARBA" id="ARBA00022989"/>
    </source>
</evidence>
<comment type="similarity">
    <text evidence="2">Belongs to the major facilitator superfamily. Vesicular transporter family.</text>
</comment>
<reference evidence="9" key="1">
    <citation type="submission" date="2021-01" db="EMBL/GenBank/DDBJ databases">
        <authorList>
            <person name="Corre E."/>
            <person name="Pelletier E."/>
            <person name="Niang G."/>
            <person name="Scheremetjew M."/>
            <person name="Finn R."/>
            <person name="Kale V."/>
            <person name="Holt S."/>
            <person name="Cochrane G."/>
            <person name="Meng A."/>
            <person name="Brown T."/>
            <person name="Cohen L."/>
        </authorList>
    </citation>
    <scope>NUCLEOTIDE SEQUENCE</scope>
    <source>
        <strain evidence="9">Isolate 1302-5</strain>
    </source>
</reference>
<sequence>MYDWQTDAFLYWRTVQRLTEEMRIECRCTNVGLNPRVRGSKEGLVQLHPMAVIILFLLPRNSCARASAVSTLAGVPLSPRLMRRNPSVDSHKLLQLFAKKDQEEQHVIRRTQMVTFADIRGGGQRNKNPSAPASLLASDNIVSSTTLIRQRLVLLLAAFALFNDLLQITMILPILPTLISSPPPLGVESNAEIAMGIFFASKDILQLSTAPLAGMLTARTSAAAALLLSTVALGLATFVFADATTFGQLLFARSCQGAASAATLCGGLSLVSENFPAEVRGAAMGIAYTGLALGLLCGPLVGGLLFDRFGRRKAFRIAAAMVLANAVGQVGLLVLFPSLASPAKKDGAGKQKSKKGLRQSLGGLLANRDVRYVALATAAVNGALGVLKPLSQVVLHREFEMDVTRLSLVISIATATYLVITPIAGNLSDRMPRGHLVTLSLILMASSMALFMARSLGLWSLNICVGLSGAGMACAGSVGQVSTTFTAQLFCSELLCLNR</sequence>
<organism evidence="9">
    <name type="scientific">Odontella aurita</name>
    <dbReference type="NCBI Taxonomy" id="265563"/>
    <lineage>
        <taxon>Eukaryota</taxon>
        <taxon>Sar</taxon>
        <taxon>Stramenopiles</taxon>
        <taxon>Ochrophyta</taxon>
        <taxon>Bacillariophyta</taxon>
        <taxon>Mediophyceae</taxon>
        <taxon>Biddulphiophycidae</taxon>
        <taxon>Eupodiscales</taxon>
        <taxon>Odontellaceae</taxon>
        <taxon>Odontella</taxon>
    </lineage>
</organism>
<proteinExistence type="inferred from homology"/>
<accession>A0A7S4MSE1</accession>
<protein>
    <recommendedName>
        <fullName evidence="8">Major facilitator superfamily (MFS) profile domain-containing protein</fullName>
    </recommendedName>
</protein>
<dbReference type="GO" id="GO:0022857">
    <property type="term" value="F:transmembrane transporter activity"/>
    <property type="evidence" value="ECO:0007669"/>
    <property type="project" value="InterPro"/>
</dbReference>
<dbReference type="InterPro" id="IPR050930">
    <property type="entry name" value="MFS_Vesicular_Transporter"/>
</dbReference>
<feature type="transmembrane region" description="Helical" evidence="7">
    <location>
        <begin position="436"/>
        <end position="453"/>
    </location>
</feature>
<dbReference type="InterPro" id="IPR001958">
    <property type="entry name" value="Tet-R_TetA/multi-R_MdtG-like"/>
</dbReference>
<dbReference type="EMBL" id="HBKQ01022676">
    <property type="protein sequence ID" value="CAE2239893.1"/>
    <property type="molecule type" value="Transcribed_RNA"/>
</dbReference>
<evidence type="ECO:0000256" key="6">
    <source>
        <dbReference type="ARBA" id="ARBA00023136"/>
    </source>
</evidence>
<keyword evidence="6 7" id="KW-0472">Membrane</keyword>
<evidence type="ECO:0000256" key="2">
    <source>
        <dbReference type="ARBA" id="ARBA00006829"/>
    </source>
</evidence>
<evidence type="ECO:0000259" key="8">
    <source>
        <dbReference type="PROSITE" id="PS50850"/>
    </source>
</evidence>
<dbReference type="CDD" id="cd17325">
    <property type="entry name" value="MFS_MdtG_SLC18_like"/>
    <property type="match status" value="1"/>
</dbReference>
<evidence type="ECO:0000256" key="4">
    <source>
        <dbReference type="ARBA" id="ARBA00022692"/>
    </source>
</evidence>
<dbReference type="PROSITE" id="PS50850">
    <property type="entry name" value="MFS"/>
    <property type="match status" value="1"/>
</dbReference>
<dbReference type="PRINTS" id="PR01035">
    <property type="entry name" value="TCRTETA"/>
</dbReference>
<evidence type="ECO:0000256" key="7">
    <source>
        <dbReference type="SAM" id="Phobius"/>
    </source>
</evidence>
<evidence type="ECO:0000256" key="3">
    <source>
        <dbReference type="ARBA" id="ARBA00022448"/>
    </source>
</evidence>
<dbReference type="InterPro" id="IPR036259">
    <property type="entry name" value="MFS_trans_sf"/>
</dbReference>
<keyword evidence="4 7" id="KW-0812">Transmembrane</keyword>
<dbReference type="InterPro" id="IPR020846">
    <property type="entry name" value="MFS_dom"/>
</dbReference>
<evidence type="ECO:0000313" key="9">
    <source>
        <dbReference type="EMBL" id="CAE2239893.1"/>
    </source>
</evidence>
<dbReference type="GO" id="GO:0016020">
    <property type="term" value="C:membrane"/>
    <property type="evidence" value="ECO:0007669"/>
    <property type="project" value="UniProtKB-SubCell"/>
</dbReference>
<comment type="subcellular location">
    <subcellularLocation>
        <location evidence="1">Membrane</location>
        <topology evidence="1">Multi-pass membrane protein</topology>
    </subcellularLocation>
</comment>
<dbReference type="Gene3D" id="1.20.1250.20">
    <property type="entry name" value="MFS general substrate transporter like domains"/>
    <property type="match status" value="2"/>
</dbReference>
<dbReference type="PANTHER" id="PTHR23506">
    <property type="entry name" value="GH10249P"/>
    <property type="match status" value="1"/>
</dbReference>
<keyword evidence="3" id="KW-0813">Transport</keyword>
<dbReference type="SUPFAM" id="SSF103473">
    <property type="entry name" value="MFS general substrate transporter"/>
    <property type="match status" value="1"/>
</dbReference>
<feature type="transmembrane region" description="Helical" evidence="7">
    <location>
        <begin position="222"/>
        <end position="243"/>
    </location>
</feature>
<dbReference type="Pfam" id="PF07690">
    <property type="entry name" value="MFS_1"/>
    <property type="match status" value="1"/>
</dbReference>
<feature type="transmembrane region" description="Helical" evidence="7">
    <location>
        <begin position="250"/>
        <end position="271"/>
    </location>
</feature>
<feature type="transmembrane region" description="Helical" evidence="7">
    <location>
        <begin position="403"/>
        <end position="424"/>
    </location>
</feature>